<name>A0ABS4G1F6_9CLOT</name>
<accession>A0ABS4G1F6</accession>
<dbReference type="SUPFAM" id="SSF48371">
    <property type="entry name" value="ARM repeat"/>
    <property type="match status" value="1"/>
</dbReference>
<organism evidence="1 2">
    <name type="scientific">Youngiibacter multivorans</name>
    <dbReference type="NCBI Taxonomy" id="937251"/>
    <lineage>
        <taxon>Bacteria</taxon>
        <taxon>Bacillati</taxon>
        <taxon>Bacillota</taxon>
        <taxon>Clostridia</taxon>
        <taxon>Eubacteriales</taxon>
        <taxon>Clostridiaceae</taxon>
        <taxon>Youngiibacter</taxon>
    </lineage>
</organism>
<dbReference type="InterPro" id="IPR016024">
    <property type="entry name" value="ARM-type_fold"/>
</dbReference>
<keyword evidence="2" id="KW-1185">Reference proteome</keyword>
<sequence length="213" mass="23534">MALDEKKVKDLTEDELLKLISGDPAALSDMVGIMVNGKGAVRFKCDKALRRLAEKEPDLAYAYFDEIASLLVSDNSFLRWGAILTVSGLAAADAERKIDRYLDTWLALLDSGHVVDSANMAGNAWKVVKARPDLEPVVTEALLSVENSTYYYKGEVSEECRLVAMGAALQSFMEYFHDSSMKAEILAFANRVALCPRKKTSSLALKLLGRYEK</sequence>
<evidence type="ECO:0000313" key="1">
    <source>
        <dbReference type="EMBL" id="MBP1918373.1"/>
    </source>
</evidence>
<dbReference type="RefSeq" id="WP_209458609.1">
    <property type="nucleotide sequence ID" value="NZ_JAGGKC010000005.1"/>
</dbReference>
<dbReference type="Proteomes" id="UP001519271">
    <property type="component" value="Unassembled WGS sequence"/>
</dbReference>
<comment type="caution">
    <text evidence="1">The sequence shown here is derived from an EMBL/GenBank/DDBJ whole genome shotgun (WGS) entry which is preliminary data.</text>
</comment>
<evidence type="ECO:0000313" key="2">
    <source>
        <dbReference type="Proteomes" id="UP001519271"/>
    </source>
</evidence>
<evidence type="ECO:0008006" key="3">
    <source>
        <dbReference type="Google" id="ProtNLM"/>
    </source>
</evidence>
<dbReference type="EMBL" id="JAGGKC010000005">
    <property type="protein sequence ID" value="MBP1918373.1"/>
    <property type="molecule type" value="Genomic_DNA"/>
</dbReference>
<reference evidence="1 2" key="1">
    <citation type="submission" date="2021-03" db="EMBL/GenBank/DDBJ databases">
        <title>Genomic Encyclopedia of Type Strains, Phase IV (KMG-IV): sequencing the most valuable type-strain genomes for metagenomic binning, comparative biology and taxonomic classification.</title>
        <authorList>
            <person name="Goeker M."/>
        </authorList>
    </citation>
    <scope>NUCLEOTIDE SEQUENCE [LARGE SCALE GENOMIC DNA]</scope>
    <source>
        <strain evidence="1 2">DSM 6139</strain>
    </source>
</reference>
<protein>
    <recommendedName>
        <fullName evidence="3">HEAT repeat domain-containing protein</fullName>
    </recommendedName>
</protein>
<proteinExistence type="predicted"/>
<gene>
    <name evidence="1" type="ORF">J2Z34_000845</name>
</gene>